<comment type="caution">
    <text evidence="1">The sequence shown here is derived from an EMBL/GenBank/DDBJ whole genome shotgun (WGS) entry which is preliminary data.</text>
</comment>
<dbReference type="Pfam" id="PF06199">
    <property type="entry name" value="Phage_tail_2"/>
    <property type="match status" value="1"/>
</dbReference>
<reference evidence="1 3" key="1">
    <citation type="submission" date="2014-04" db="EMBL/GenBank/DDBJ databases">
        <authorList>
            <person name="Bishop-Lilly K.A."/>
            <person name="Broomall S.M."/>
            <person name="Chain P.S."/>
            <person name="Chertkov O."/>
            <person name="Coyne S.R."/>
            <person name="Daligault H.E."/>
            <person name="Davenport K.W."/>
            <person name="Erkkila T."/>
            <person name="Frey K.G."/>
            <person name="Gibbons H.S."/>
            <person name="Gu W."/>
            <person name="Jaissle J."/>
            <person name="Johnson S.L."/>
            <person name="Koroleva G.I."/>
            <person name="Ladner J.T."/>
            <person name="Lo C.-C."/>
            <person name="Minogue T.D."/>
            <person name="Munk C."/>
            <person name="Palacios G.F."/>
            <person name="Redden C.L."/>
            <person name="Rosenzweig C.N."/>
            <person name="Scholz M.B."/>
            <person name="Teshima H."/>
            <person name="Xu Y."/>
        </authorList>
    </citation>
    <scope>NUCLEOTIDE SEQUENCE [LARGE SCALE GENOMIC DNA]</scope>
    <source>
        <strain evidence="1 3">BHP</strain>
    </source>
</reference>
<reference evidence="2 4" key="2">
    <citation type="submission" date="2018-08" db="EMBL/GenBank/DDBJ databases">
        <title>Bacillus clarus sp. nov. strain PS00077A.</title>
        <authorList>
            <person name="Mendez Acevedo M."/>
            <person name="Carroll L."/>
            <person name="Mukherjee M."/>
            <person name="Wiedmann M."/>
            <person name="Kovac J."/>
        </authorList>
    </citation>
    <scope>NUCLEOTIDE SEQUENCE [LARGE SCALE GENOMIC DNA]</scope>
    <source>
        <strain evidence="2 4">PS00077A</strain>
    </source>
</reference>
<protein>
    <submittedName>
        <fullName evidence="1">Phage major tail protein, TP901-1 family</fullName>
    </submittedName>
</protein>
<dbReference type="NCBIfam" id="TIGR02126">
    <property type="entry name" value="phgtail_TP901_1"/>
    <property type="match status" value="1"/>
</dbReference>
<dbReference type="AlphaFoldDB" id="A0A090Z2G7"/>
<evidence type="ECO:0000313" key="3">
    <source>
        <dbReference type="Proteomes" id="UP000029389"/>
    </source>
</evidence>
<keyword evidence="4" id="KW-1185">Reference proteome</keyword>
<dbReference type="EMBL" id="JMQC01000008">
    <property type="protein sequence ID" value="KFM98570.1"/>
    <property type="molecule type" value="Genomic_DNA"/>
</dbReference>
<dbReference type="Proteomes" id="UP000264294">
    <property type="component" value="Unassembled WGS sequence"/>
</dbReference>
<sequence length="167" mass="17855">MAETTVTTQAAAPEFKGKETLYLLDIPQADGTSKTVRLYNQTSGSRSIEAGEIELKTKDKSGSDYGDVTQSVSIEGVSTEGDEALDYIEEAITNKKLVKIHEVSLRSAKVGEYKSKSGTFMLSSVELSHENEEFSKYSIEAKLNSGLSVGKITTLPPGAPDGSVVSP</sequence>
<dbReference type="EMBL" id="QVOD01000014">
    <property type="protein sequence ID" value="RFT66526.1"/>
    <property type="molecule type" value="Genomic_DNA"/>
</dbReference>
<proteinExistence type="predicted"/>
<evidence type="ECO:0000313" key="4">
    <source>
        <dbReference type="Proteomes" id="UP000264294"/>
    </source>
</evidence>
<gene>
    <name evidence="2" type="ORF">D0U04_13855</name>
    <name evidence="1" type="ORF">DJ93_346</name>
</gene>
<dbReference type="PATRIC" id="fig|1405.8.peg.520"/>
<dbReference type="InterPro" id="IPR011855">
    <property type="entry name" value="Phgtail_TP901_1"/>
</dbReference>
<accession>A0A090Z2G7</accession>
<evidence type="ECO:0000313" key="2">
    <source>
        <dbReference type="EMBL" id="RFT66526.1"/>
    </source>
</evidence>
<name>A0A090Z2G7_9BACI</name>
<evidence type="ECO:0000313" key="1">
    <source>
        <dbReference type="EMBL" id="KFM98570.1"/>
    </source>
</evidence>
<dbReference type="RefSeq" id="WP_042979029.1">
    <property type="nucleotide sequence ID" value="NZ_JMQC01000008.1"/>
</dbReference>
<organism evidence="1 3">
    <name type="scientific">Bacillus clarus</name>
    <dbReference type="NCBI Taxonomy" id="2338372"/>
    <lineage>
        <taxon>Bacteria</taxon>
        <taxon>Bacillati</taxon>
        <taxon>Bacillota</taxon>
        <taxon>Bacilli</taxon>
        <taxon>Bacillales</taxon>
        <taxon>Bacillaceae</taxon>
        <taxon>Bacillus</taxon>
        <taxon>Bacillus cereus group</taxon>
    </lineage>
</organism>
<dbReference type="Proteomes" id="UP000029389">
    <property type="component" value="Unassembled WGS sequence"/>
</dbReference>